<evidence type="ECO:0000313" key="1">
    <source>
        <dbReference type="EMBL" id="MBW6400383.1"/>
    </source>
</evidence>
<name>A0ABS7ADK5_9PROT</name>
<dbReference type="Proteomes" id="UP001196565">
    <property type="component" value="Unassembled WGS sequence"/>
</dbReference>
<sequence length="410" mass="46766">MAKNVRNFVNRLFMQTVDLGLLQELLAPHEPDMAFKWLELPEDESAQRDALFHLFRERGDEFPDILLDALHSILTLSTPNGARALQEIADERGVRLAEEAEPAPADDRKRLTARHLALIAYLHHRDIFQRAVHRHAFFASSPLRLIGARKGVVPRHEDETAREAFKAACREYFARRYQGRICDVYWYPEATHINLLVEHGMNAVILPVEEGGRQTTRPVREITADAICFEPETGLIKVAARAKVERLKLVHLFAEHLLDDPDFFFGPKSDQLYHLAPIEKKGTTWKFENDWDDDLKSVKVVEIEIDEGQAGKGGRGGSPWSLRMTDTLNSVSRVERVCPDIDLSTLRVSGLKMRMRFEIDGERRDVTVAIKVPNTVSFRDHLLEARIFEHLRLNGFLMDDDPARLAAAAD</sequence>
<keyword evidence="2" id="KW-1185">Reference proteome</keyword>
<dbReference type="EMBL" id="JAHYBZ010000007">
    <property type="protein sequence ID" value="MBW6400383.1"/>
    <property type="molecule type" value="Genomic_DNA"/>
</dbReference>
<evidence type="ECO:0000313" key="2">
    <source>
        <dbReference type="Proteomes" id="UP001196565"/>
    </source>
</evidence>
<reference evidence="1 2" key="1">
    <citation type="submission" date="2021-07" db="EMBL/GenBank/DDBJ databases">
        <authorList>
            <person name="So Y."/>
        </authorList>
    </citation>
    <scope>NUCLEOTIDE SEQUENCE [LARGE SCALE GENOMIC DNA]</scope>
    <source>
        <strain evidence="1 2">HJA6</strain>
    </source>
</reference>
<organism evidence="1 2">
    <name type="scientific">Roseomonas alba</name>
    <dbReference type="NCBI Taxonomy" id="2846776"/>
    <lineage>
        <taxon>Bacteria</taxon>
        <taxon>Pseudomonadati</taxon>
        <taxon>Pseudomonadota</taxon>
        <taxon>Alphaproteobacteria</taxon>
        <taxon>Acetobacterales</taxon>
        <taxon>Roseomonadaceae</taxon>
        <taxon>Roseomonas</taxon>
    </lineage>
</organism>
<protein>
    <submittedName>
        <fullName evidence="1">Uncharacterized protein</fullName>
    </submittedName>
</protein>
<comment type="caution">
    <text evidence="1">The sequence shown here is derived from an EMBL/GenBank/DDBJ whole genome shotgun (WGS) entry which is preliminary data.</text>
</comment>
<accession>A0ABS7ADK5</accession>
<gene>
    <name evidence="1" type="ORF">KPL78_21160</name>
</gene>
<proteinExistence type="predicted"/>
<dbReference type="RefSeq" id="WP_156910205.1">
    <property type="nucleotide sequence ID" value="NZ_JAHYBZ010000007.1"/>
</dbReference>